<dbReference type="EMBL" id="JASMQC010000042">
    <property type="protein sequence ID" value="KAK1930022.1"/>
    <property type="molecule type" value="Genomic_DNA"/>
</dbReference>
<sequence>MAAGRGDLEIIKWLFTHFSDCEVPLEAVKAAASNGHLSVLQYLLEHVANNPESAEPNFCGLLWLE</sequence>
<dbReference type="Pfam" id="PF13637">
    <property type="entry name" value="Ank_4"/>
    <property type="match status" value="1"/>
</dbReference>
<dbReference type="Proteomes" id="UP001259832">
    <property type="component" value="Unassembled WGS sequence"/>
</dbReference>
<gene>
    <name evidence="1" type="ORF">P3T76_014519</name>
</gene>
<organism evidence="1 2">
    <name type="scientific">Phytophthora citrophthora</name>
    <dbReference type="NCBI Taxonomy" id="4793"/>
    <lineage>
        <taxon>Eukaryota</taxon>
        <taxon>Sar</taxon>
        <taxon>Stramenopiles</taxon>
        <taxon>Oomycota</taxon>
        <taxon>Peronosporomycetes</taxon>
        <taxon>Peronosporales</taxon>
        <taxon>Peronosporaceae</taxon>
        <taxon>Phytophthora</taxon>
    </lineage>
</organism>
<dbReference type="SUPFAM" id="SSF140860">
    <property type="entry name" value="Pseudo ankyrin repeat-like"/>
    <property type="match status" value="1"/>
</dbReference>
<reference evidence="1" key="1">
    <citation type="submission" date="2023-08" db="EMBL/GenBank/DDBJ databases">
        <title>Reference Genome Resource for the Citrus Pathogen Phytophthora citrophthora.</title>
        <authorList>
            <person name="Moller H."/>
            <person name="Coetzee B."/>
            <person name="Rose L.J."/>
            <person name="Van Niekerk J.M."/>
        </authorList>
    </citation>
    <scope>NUCLEOTIDE SEQUENCE</scope>
    <source>
        <strain evidence="1">STE-U-9442</strain>
    </source>
</reference>
<protein>
    <recommendedName>
        <fullName evidence="3">Ankyrin repeat protein</fullName>
    </recommendedName>
</protein>
<accession>A0AAD9LC16</accession>
<name>A0AAD9LC16_9STRA</name>
<keyword evidence="2" id="KW-1185">Reference proteome</keyword>
<evidence type="ECO:0008006" key="3">
    <source>
        <dbReference type="Google" id="ProtNLM"/>
    </source>
</evidence>
<comment type="caution">
    <text evidence="1">The sequence shown here is derived from an EMBL/GenBank/DDBJ whole genome shotgun (WGS) entry which is preliminary data.</text>
</comment>
<dbReference type="AlphaFoldDB" id="A0AAD9LC16"/>
<evidence type="ECO:0000313" key="1">
    <source>
        <dbReference type="EMBL" id="KAK1930022.1"/>
    </source>
</evidence>
<dbReference type="InterPro" id="IPR002110">
    <property type="entry name" value="Ankyrin_rpt"/>
</dbReference>
<proteinExistence type="predicted"/>
<evidence type="ECO:0000313" key="2">
    <source>
        <dbReference type="Proteomes" id="UP001259832"/>
    </source>
</evidence>
<dbReference type="InterPro" id="IPR036770">
    <property type="entry name" value="Ankyrin_rpt-contain_sf"/>
</dbReference>
<dbReference type="Gene3D" id="1.25.40.20">
    <property type="entry name" value="Ankyrin repeat-containing domain"/>
    <property type="match status" value="1"/>
</dbReference>